<accession>U4QEE3</accession>
<dbReference type="AlphaFoldDB" id="U4QEE3"/>
<evidence type="ECO:0000313" key="2">
    <source>
        <dbReference type="Proteomes" id="UP000017243"/>
    </source>
</evidence>
<reference evidence="1 2" key="1">
    <citation type="submission" date="2013-09" db="EMBL/GenBank/DDBJ databases">
        <title>Draft Genome Sequence of five Lactobacillus helveticus strains CIRM-BIA 101T, 103, 104, 951 and 953 isolated from milk product.</title>
        <authorList>
            <person name="Valence F."/>
            <person name="Chuat V."/>
            <person name="Ma L."/>
            <person name="Creno S."/>
            <person name="Falentin H."/>
            <person name="Lortal S."/>
            <person name="Bizet C."/>
            <person name="Clermont D."/>
            <person name="Loux V."/>
            <person name="Bouchier C."/>
            <person name="Cousin S."/>
        </authorList>
    </citation>
    <scope>NUCLEOTIDE SEQUENCE [LARGE SCALE GENOMIC DNA]</scope>
    <source>
        <strain evidence="1 2">CIRM-BIA 953</strain>
    </source>
</reference>
<dbReference type="RefSeq" id="WP_023061697.1">
    <property type="nucleotide sequence ID" value="NZ_CBUH010000132.1"/>
</dbReference>
<sequence>MSNKNVSLDLTVEVEDIELEEVEDLTGPRRGSGATFSACCGHN</sequence>
<evidence type="ECO:0000313" key="1">
    <source>
        <dbReference type="EMBL" id="CDI42907.1"/>
    </source>
</evidence>
<name>U4QEE3_LACHE</name>
<organism evidence="1 2">
    <name type="scientific">Lactobacillus helveticus CIRM-BIA 953</name>
    <dbReference type="NCBI Taxonomy" id="1226335"/>
    <lineage>
        <taxon>Bacteria</taxon>
        <taxon>Bacillati</taxon>
        <taxon>Bacillota</taxon>
        <taxon>Bacilli</taxon>
        <taxon>Lactobacillales</taxon>
        <taxon>Lactobacillaceae</taxon>
        <taxon>Lactobacillus</taxon>
    </lineage>
</organism>
<protein>
    <submittedName>
        <fullName evidence="1">Uncharacterized protein</fullName>
    </submittedName>
</protein>
<dbReference type="Proteomes" id="UP000017243">
    <property type="component" value="Unassembled WGS sequence"/>
</dbReference>
<dbReference type="EMBL" id="CBUH010000132">
    <property type="protein sequence ID" value="CDI42907.1"/>
    <property type="molecule type" value="Genomic_DNA"/>
</dbReference>
<gene>
    <name evidence="1" type="ORF">LHCIRMBIA953_00479</name>
</gene>
<proteinExistence type="predicted"/>
<comment type="caution">
    <text evidence="1">The sequence shown here is derived from an EMBL/GenBank/DDBJ whole genome shotgun (WGS) entry which is preliminary data.</text>
</comment>